<name>A0A850R5H0_PHODD</name>
<reference evidence="1 2" key="1">
    <citation type="submission" date="2020-06" db="EMBL/GenBank/DDBJ databases">
        <title>Photobacterium damselae subsp. damselae comparative genomics.</title>
        <authorList>
            <person name="Osorio C.R."/>
        </authorList>
    </citation>
    <scope>NUCLEOTIDE SEQUENCE [LARGE SCALE GENOMIC DNA]</scope>
    <source>
        <strain evidence="1 2">TW250/03</strain>
    </source>
</reference>
<organism evidence="1 2">
    <name type="scientific">Photobacterium damselae subsp. damselae</name>
    <name type="common">Listonella damsela</name>
    <dbReference type="NCBI Taxonomy" id="85581"/>
    <lineage>
        <taxon>Bacteria</taxon>
        <taxon>Pseudomonadati</taxon>
        <taxon>Pseudomonadota</taxon>
        <taxon>Gammaproteobacteria</taxon>
        <taxon>Vibrionales</taxon>
        <taxon>Vibrionaceae</taxon>
        <taxon>Photobacterium</taxon>
    </lineage>
</organism>
<evidence type="ECO:0000313" key="2">
    <source>
        <dbReference type="Proteomes" id="UP000533429"/>
    </source>
</evidence>
<sequence length="105" mass="12255">ILHYKSTTRMSPTKFLSGYEQTRESIILDLRVVASLMEKGSQRIYQLKDGQVTKESVEKRHLINLITKETDEDNTVRIQRWKIIMNRSKIVDIEPVEVALPVTKK</sequence>
<accession>A0A850R5H0</accession>
<feature type="non-terminal residue" evidence="1">
    <location>
        <position position="1"/>
    </location>
</feature>
<evidence type="ECO:0000313" key="1">
    <source>
        <dbReference type="EMBL" id="NVP02201.1"/>
    </source>
</evidence>
<dbReference type="Proteomes" id="UP000533429">
    <property type="component" value="Unassembled WGS sequence"/>
</dbReference>
<dbReference type="EMBL" id="JABXOR010001168">
    <property type="protein sequence ID" value="NVP02201.1"/>
    <property type="molecule type" value="Genomic_DNA"/>
</dbReference>
<proteinExistence type="predicted"/>
<gene>
    <name evidence="1" type="ORF">HWA77_18470</name>
</gene>
<dbReference type="AlphaFoldDB" id="A0A850R5H0"/>
<comment type="caution">
    <text evidence="1">The sequence shown here is derived from an EMBL/GenBank/DDBJ whole genome shotgun (WGS) entry which is preliminary data.</text>
</comment>
<protein>
    <submittedName>
        <fullName evidence="1">Uncharacterized protein</fullName>
    </submittedName>
</protein>